<name>A0A225USU1_9STRA</name>
<evidence type="ECO:0000259" key="1">
    <source>
        <dbReference type="PROSITE" id="PS50013"/>
    </source>
</evidence>
<keyword evidence="3" id="KW-1185">Reference proteome</keyword>
<evidence type="ECO:0000313" key="2">
    <source>
        <dbReference type="EMBL" id="OWY95988.1"/>
    </source>
</evidence>
<dbReference type="AlphaFoldDB" id="A0A225USU1"/>
<sequence length="188" mass="21879">MDSESINDSLAKLSQSIEEMHREVTYQREKRTLLNKKRAEGHQMANFSVGDFVLRSRVDEKTQNKLLVTWVGPFVVTKCNVHSFTIKHLVTGVESLVHASRLKFFADNDLEVTEELREHVAVQGIVLKVEAILEHRWNDDMKTYELRISWEGVESIDDSWEPLRAMHRDVRGLVDTYVRNSKDKRVSK</sequence>
<feature type="domain" description="Chromo" evidence="1">
    <location>
        <begin position="127"/>
        <end position="188"/>
    </location>
</feature>
<reference evidence="3" key="1">
    <citation type="submission" date="2017-03" db="EMBL/GenBank/DDBJ databases">
        <title>Phytopthora megakarya and P. palmivora, two closely related causual agents of cacao black pod achieved similar genome size and gene model numbers by different mechanisms.</title>
        <authorList>
            <person name="Ali S."/>
            <person name="Shao J."/>
            <person name="Larry D.J."/>
            <person name="Kronmiller B."/>
            <person name="Shen D."/>
            <person name="Strem M.D."/>
            <person name="Melnick R.L."/>
            <person name="Guiltinan M.J."/>
            <person name="Tyler B.M."/>
            <person name="Meinhardt L.W."/>
            <person name="Bailey B.A."/>
        </authorList>
    </citation>
    <scope>NUCLEOTIDE SEQUENCE [LARGE SCALE GENOMIC DNA]</scope>
    <source>
        <strain evidence="3">zdho120</strain>
    </source>
</reference>
<accession>A0A225USU1</accession>
<proteinExistence type="predicted"/>
<dbReference type="Gene3D" id="2.40.50.40">
    <property type="match status" value="1"/>
</dbReference>
<organism evidence="2 3">
    <name type="scientific">Phytophthora megakarya</name>
    <dbReference type="NCBI Taxonomy" id="4795"/>
    <lineage>
        <taxon>Eukaryota</taxon>
        <taxon>Sar</taxon>
        <taxon>Stramenopiles</taxon>
        <taxon>Oomycota</taxon>
        <taxon>Peronosporomycetes</taxon>
        <taxon>Peronosporales</taxon>
        <taxon>Peronosporaceae</taxon>
        <taxon>Phytophthora</taxon>
    </lineage>
</organism>
<dbReference type="OrthoDB" id="125416at2759"/>
<protein>
    <recommendedName>
        <fullName evidence="1">Chromo domain-containing protein</fullName>
    </recommendedName>
</protein>
<comment type="caution">
    <text evidence="2">The sequence shown here is derived from an EMBL/GenBank/DDBJ whole genome shotgun (WGS) entry which is preliminary data.</text>
</comment>
<dbReference type="CDD" id="cd00024">
    <property type="entry name" value="CD_CSD"/>
    <property type="match status" value="1"/>
</dbReference>
<evidence type="ECO:0000313" key="3">
    <source>
        <dbReference type="Proteomes" id="UP000198211"/>
    </source>
</evidence>
<dbReference type="InterPro" id="IPR016197">
    <property type="entry name" value="Chromo-like_dom_sf"/>
</dbReference>
<dbReference type="PROSITE" id="PS50013">
    <property type="entry name" value="CHROMO_2"/>
    <property type="match status" value="1"/>
</dbReference>
<dbReference type="InterPro" id="IPR000953">
    <property type="entry name" value="Chromo/chromo_shadow_dom"/>
</dbReference>
<dbReference type="SUPFAM" id="SSF54160">
    <property type="entry name" value="Chromo domain-like"/>
    <property type="match status" value="1"/>
</dbReference>
<dbReference type="Proteomes" id="UP000198211">
    <property type="component" value="Unassembled WGS sequence"/>
</dbReference>
<gene>
    <name evidence="2" type="ORF">PHMEG_00033864</name>
</gene>
<dbReference type="EMBL" id="NBNE01012223">
    <property type="protein sequence ID" value="OWY95988.1"/>
    <property type="molecule type" value="Genomic_DNA"/>
</dbReference>